<proteinExistence type="predicted"/>
<sequence length="473" mass="50920">MVEALQPSLLAELLRLDTPAMIRRRLAEEGYIPLGKQLAICNAVLSRRSAASYSTTTTASLASASAQASLASSSAQASLASASAQASLASSSAQASLASSSAQTSLASSSAQTSLASSSAQPRRYRVVHKPCVFIRERPSVSARCLGYAWPGDTVLVVEATTDGWLKLDGDEGWLLCDGAPLGLGALLEPTEETPHSRAVAGGEWPIVVLVTDGLCNRLRVVASYALVARREGRPLTVVWPRTRECAHGLFTDAFAPIPNVEFVEDAPEGVRPRFAPCAHDFHPAIKGTRGEDDCYELLALLPELAAAVDATVRACGPQFVSVHIRRTDHWGSTVTDADFDRFISTYPEHNVYIATDNVETQKHLMQRFRPRARVHAPICDGAGSQLRQTSLMQAVIDLYCSAAADGPFKGCPTSSFSDTIFRLRRVQHRTHPSDSHTLSDALLQYQVTLYTPGGHKTHSTRGMPCNTYSECG</sequence>
<dbReference type="Gene3D" id="3.40.50.11350">
    <property type="match status" value="1"/>
</dbReference>
<comment type="caution">
    <text evidence="1">The sequence shown here is derived from an EMBL/GenBank/DDBJ whole genome shotgun (WGS) entry which is preliminary data.</text>
</comment>
<protein>
    <submittedName>
        <fullName evidence="1">Uncharacterized protein</fullName>
    </submittedName>
</protein>
<dbReference type="Proteomes" id="UP001515480">
    <property type="component" value="Unassembled WGS sequence"/>
</dbReference>
<evidence type="ECO:0000313" key="1">
    <source>
        <dbReference type="EMBL" id="KAL1515868.1"/>
    </source>
</evidence>
<gene>
    <name evidence="1" type="ORF">AB1Y20_002483</name>
</gene>
<evidence type="ECO:0000313" key="2">
    <source>
        <dbReference type="Proteomes" id="UP001515480"/>
    </source>
</evidence>
<dbReference type="EMBL" id="JBGBPQ010000011">
    <property type="protein sequence ID" value="KAL1515868.1"/>
    <property type="molecule type" value="Genomic_DNA"/>
</dbReference>
<accession>A0AB34JB83</accession>
<reference evidence="1 2" key="1">
    <citation type="journal article" date="2024" name="Science">
        <title>Giant polyketide synthase enzymes in the biosynthesis of giant marine polyether toxins.</title>
        <authorList>
            <person name="Fallon T.R."/>
            <person name="Shende V.V."/>
            <person name="Wierzbicki I.H."/>
            <person name="Pendleton A.L."/>
            <person name="Watervoot N.F."/>
            <person name="Auber R.P."/>
            <person name="Gonzalez D.J."/>
            <person name="Wisecaver J.H."/>
            <person name="Moore B.S."/>
        </authorList>
    </citation>
    <scope>NUCLEOTIDE SEQUENCE [LARGE SCALE GENOMIC DNA]</scope>
    <source>
        <strain evidence="1 2">12B1</strain>
    </source>
</reference>
<keyword evidence="2" id="KW-1185">Reference proteome</keyword>
<organism evidence="1 2">
    <name type="scientific">Prymnesium parvum</name>
    <name type="common">Toxic golden alga</name>
    <dbReference type="NCBI Taxonomy" id="97485"/>
    <lineage>
        <taxon>Eukaryota</taxon>
        <taxon>Haptista</taxon>
        <taxon>Haptophyta</taxon>
        <taxon>Prymnesiophyceae</taxon>
        <taxon>Prymnesiales</taxon>
        <taxon>Prymnesiaceae</taxon>
        <taxon>Prymnesium</taxon>
    </lineage>
</organism>
<dbReference type="AlphaFoldDB" id="A0AB34JB83"/>
<name>A0AB34JB83_PRYPA</name>